<gene>
    <name evidence="3" type="ORF">GOB93_11815</name>
</gene>
<keyword evidence="1 2" id="KW-0732">Signal</keyword>
<dbReference type="Gene3D" id="2.50.20.10">
    <property type="entry name" value="Lipoprotein localisation LolA/LolB/LppX"/>
    <property type="match status" value="1"/>
</dbReference>
<keyword evidence="3" id="KW-0449">Lipoprotein</keyword>
<proteinExistence type="predicted"/>
<sequence>MFFRFSVCRRWAVGALLLFAGCNGISPTQAAAAALSPADQGWVDRVQDRMNAVTTLRGRFEQTAADGQKTTGDVWLVRPGRMRFQYDKPSPLLLVANDGKVVFRDSQLDQTTEIPLERTPLSLLLGAHISLSGDVTVTSFRHENGIIQIAAVRTASPGEGTLVMAFDEQSLVLRGWVVVDAQGRQTQVTLSQLVSGGSASPDLFVLPKGD</sequence>
<dbReference type="SUPFAM" id="SSF89392">
    <property type="entry name" value="Prokaryotic lipoproteins and lipoprotein localization factors"/>
    <property type="match status" value="1"/>
</dbReference>
<evidence type="ECO:0000256" key="1">
    <source>
        <dbReference type="ARBA" id="ARBA00022729"/>
    </source>
</evidence>
<organism evidence="3 4">
    <name type="scientific">Acetobacter musti</name>
    <dbReference type="NCBI Taxonomy" id="864732"/>
    <lineage>
        <taxon>Bacteria</taxon>
        <taxon>Pseudomonadati</taxon>
        <taxon>Pseudomonadota</taxon>
        <taxon>Alphaproteobacteria</taxon>
        <taxon>Acetobacterales</taxon>
        <taxon>Acetobacteraceae</taxon>
        <taxon>Acetobacter</taxon>
    </lineage>
</organism>
<dbReference type="InterPro" id="IPR004564">
    <property type="entry name" value="OM_lipoprot_carrier_LolA-like"/>
</dbReference>
<dbReference type="CDD" id="cd16325">
    <property type="entry name" value="LolA"/>
    <property type="match status" value="1"/>
</dbReference>
<feature type="chain" id="PRO_5045578457" evidence="2">
    <location>
        <begin position="31"/>
        <end position="210"/>
    </location>
</feature>
<dbReference type="InterPro" id="IPR029046">
    <property type="entry name" value="LolA/LolB/LppX"/>
</dbReference>
<dbReference type="Proteomes" id="UP000635278">
    <property type="component" value="Unassembled WGS sequence"/>
</dbReference>
<dbReference type="PANTHER" id="PTHR35869">
    <property type="entry name" value="OUTER-MEMBRANE LIPOPROTEIN CARRIER PROTEIN"/>
    <property type="match status" value="1"/>
</dbReference>
<accession>A0ABX0JPY2</accession>
<comment type="caution">
    <text evidence="3">The sequence shown here is derived from an EMBL/GenBank/DDBJ whole genome shotgun (WGS) entry which is preliminary data.</text>
</comment>
<dbReference type="Pfam" id="PF03548">
    <property type="entry name" value="LolA"/>
    <property type="match status" value="1"/>
</dbReference>
<dbReference type="EMBL" id="WOTB01000015">
    <property type="protein sequence ID" value="NHN85322.1"/>
    <property type="molecule type" value="Genomic_DNA"/>
</dbReference>
<keyword evidence="4" id="KW-1185">Reference proteome</keyword>
<feature type="signal peptide" evidence="2">
    <location>
        <begin position="1"/>
        <end position="30"/>
    </location>
</feature>
<dbReference type="PANTHER" id="PTHR35869:SF1">
    <property type="entry name" value="OUTER-MEMBRANE LIPOPROTEIN CARRIER PROTEIN"/>
    <property type="match status" value="1"/>
</dbReference>
<protein>
    <submittedName>
        <fullName evidence="3">Outer membrane lipoprotein carrier protein LolA</fullName>
    </submittedName>
</protein>
<dbReference type="PROSITE" id="PS51257">
    <property type="entry name" value="PROKAR_LIPOPROTEIN"/>
    <property type="match status" value="1"/>
</dbReference>
<name>A0ABX0JPY2_9PROT</name>
<evidence type="ECO:0000256" key="2">
    <source>
        <dbReference type="SAM" id="SignalP"/>
    </source>
</evidence>
<evidence type="ECO:0000313" key="4">
    <source>
        <dbReference type="Proteomes" id="UP000635278"/>
    </source>
</evidence>
<reference evidence="3 4" key="1">
    <citation type="journal article" date="2020" name="Int. J. Syst. Evol. Microbiol.">
        <title>Novel acetic acid bacteria from cider fermentations: Acetobacter conturbans sp. nov. and Acetobacter fallax sp. nov.</title>
        <authorList>
            <person name="Sombolestani A.S."/>
            <person name="Cleenwerck I."/>
            <person name="Cnockaert M."/>
            <person name="Borremans W."/>
            <person name="Wieme A.D."/>
            <person name="De Vuyst L."/>
            <person name="Vandamme P."/>
        </authorList>
    </citation>
    <scope>NUCLEOTIDE SEQUENCE [LARGE SCALE GENOMIC DNA]</scope>
    <source>
        <strain evidence="3 4">LMG 30640</strain>
    </source>
</reference>
<evidence type="ECO:0000313" key="3">
    <source>
        <dbReference type="EMBL" id="NHN85322.1"/>
    </source>
</evidence>